<dbReference type="GO" id="GO:0003677">
    <property type="term" value="F:DNA binding"/>
    <property type="evidence" value="ECO:0007669"/>
    <property type="project" value="UniProtKB-KW"/>
</dbReference>
<name>A0A543A113_9ACTN</name>
<organism evidence="5 6">
    <name type="scientific">Nocardioides albertanoniae</name>
    <dbReference type="NCBI Taxonomy" id="1175486"/>
    <lineage>
        <taxon>Bacteria</taxon>
        <taxon>Bacillati</taxon>
        <taxon>Actinomycetota</taxon>
        <taxon>Actinomycetes</taxon>
        <taxon>Propionibacteriales</taxon>
        <taxon>Nocardioidaceae</taxon>
        <taxon>Nocardioides</taxon>
    </lineage>
</organism>
<sequence>MATKTASSTSSANHTSHPAFVPSQSFATQTQRVLVDLTELSLQGKQLHWNVVGKNFRDMHLVLDEVVDAARAFTDEVAERMRALYIVPDGRTATVSEDTTLAPLPSTEVDTATCVDLVVAALYATSKTARDIHDDIDAEDPTTADLLHSIIDRLEQLAWMIDAENRVANQSKPAQLTV</sequence>
<dbReference type="SUPFAM" id="SSF47240">
    <property type="entry name" value="Ferritin-like"/>
    <property type="match status" value="1"/>
</dbReference>
<feature type="domain" description="Ferritin/DPS" evidence="4">
    <location>
        <begin position="31"/>
        <end position="163"/>
    </location>
</feature>
<dbReference type="PRINTS" id="PR01346">
    <property type="entry name" value="HELNAPAPROT"/>
</dbReference>
<protein>
    <submittedName>
        <fullName evidence="5">Starvation-inducible DNA-binding protein</fullName>
    </submittedName>
</protein>
<comment type="similarity">
    <text evidence="1 2">Belongs to the Dps family.</text>
</comment>
<evidence type="ECO:0000259" key="4">
    <source>
        <dbReference type="Pfam" id="PF00210"/>
    </source>
</evidence>
<reference evidence="5 6" key="1">
    <citation type="submission" date="2019-06" db="EMBL/GenBank/DDBJ databases">
        <title>Sequencing the genomes of 1000 actinobacteria strains.</title>
        <authorList>
            <person name="Klenk H.-P."/>
        </authorList>
    </citation>
    <scope>NUCLEOTIDE SEQUENCE [LARGE SCALE GENOMIC DNA]</scope>
    <source>
        <strain evidence="5 6">DSM 25218</strain>
    </source>
</reference>
<evidence type="ECO:0000256" key="1">
    <source>
        <dbReference type="ARBA" id="ARBA00009497"/>
    </source>
</evidence>
<comment type="caution">
    <text evidence="5">The sequence shown here is derived from an EMBL/GenBank/DDBJ whole genome shotgun (WGS) entry which is preliminary data.</text>
</comment>
<accession>A0A543A113</accession>
<dbReference type="Proteomes" id="UP000320209">
    <property type="component" value="Unassembled WGS sequence"/>
</dbReference>
<gene>
    <name evidence="5" type="ORF">FB381_0121</name>
</gene>
<dbReference type="PANTHER" id="PTHR42932">
    <property type="entry name" value="GENERAL STRESS PROTEIN 20U"/>
    <property type="match status" value="1"/>
</dbReference>
<feature type="compositionally biased region" description="Low complexity" evidence="3">
    <location>
        <begin position="1"/>
        <end position="19"/>
    </location>
</feature>
<dbReference type="EMBL" id="VFOV01000001">
    <property type="protein sequence ID" value="TQL66271.1"/>
    <property type="molecule type" value="Genomic_DNA"/>
</dbReference>
<dbReference type="RefSeq" id="WP_141778495.1">
    <property type="nucleotide sequence ID" value="NZ_VFOV01000001.1"/>
</dbReference>
<dbReference type="PANTHER" id="PTHR42932:SF2">
    <property type="entry name" value="DNA PROTECTION DURING STARVATION PROTEIN 1"/>
    <property type="match status" value="1"/>
</dbReference>
<evidence type="ECO:0000313" key="5">
    <source>
        <dbReference type="EMBL" id="TQL66271.1"/>
    </source>
</evidence>
<dbReference type="InterPro" id="IPR008331">
    <property type="entry name" value="Ferritin_DPS_dom"/>
</dbReference>
<evidence type="ECO:0000313" key="6">
    <source>
        <dbReference type="Proteomes" id="UP000320209"/>
    </source>
</evidence>
<dbReference type="AlphaFoldDB" id="A0A543A113"/>
<dbReference type="Pfam" id="PF00210">
    <property type="entry name" value="Ferritin"/>
    <property type="match status" value="1"/>
</dbReference>
<feature type="region of interest" description="Disordered" evidence="3">
    <location>
        <begin position="1"/>
        <end position="22"/>
    </location>
</feature>
<dbReference type="InterPro" id="IPR002177">
    <property type="entry name" value="DPS_DNA-bd"/>
</dbReference>
<keyword evidence="5" id="KW-0238">DNA-binding</keyword>
<proteinExistence type="inferred from homology"/>
<dbReference type="GO" id="GO:0008199">
    <property type="term" value="F:ferric iron binding"/>
    <property type="evidence" value="ECO:0007669"/>
    <property type="project" value="InterPro"/>
</dbReference>
<dbReference type="OrthoDB" id="9797687at2"/>
<dbReference type="Gene3D" id="1.20.1260.10">
    <property type="match status" value="1"/>
</dbReference>
<dbReference type="InterPro" id="IPR012347">
    <property type="entry name" value="Ferritin-like"/>
</dbReference>
<evidence type="ECO:0000256" key="2">
    <source>
        <dbReference type="RuleBase" id="RU003875"/>
    </source>
</evidence>
<evidence type="ECO:0000256" key="3">
    <source>
        <dbReference type="SAM" id="MobiDB-lite"/>
    </source>
</evidence>
<keyword evidence="6" id="KW-1185">Reference proteome</keyword>
<dbReference type="CDD" id="cd01043">
    <property type="entry name" value="DPS"/>
    <property type="match status" value="1"/>
</dbReference>
<dbReference type="InterPro" id="IPR009078">
    <property type="entry name" value="Ferritin-like_SF"/>
</dbReference>